<dbReference type="GO" id="GO:0048364">
    <property type="term" value="P:root development"/>
    <property type="evidence" value="ECO:0007669"/>
    <property type="project" value="InterPro"/>
</dbReference>
<gene>
    <name evidence="2" type="ORF">Cgig2_019402</name>
</gene>
<evidence type="ECO:0000313" key="2">
    <source>
        <dbReference type="EMBL" id="KAJ8447408.1"/>
    </source>
</evidence>
<dbReference type="PANTHER" id="PTHR33070">
    <property type="entry name" value="OS06G0725500 PROTEIN"/>
    <property type="match status" value="1"/>
</dbReference>
<protein>
    <recommendedName>
        <fullName evidence="4">DUF241 domain protein</fullName>
    </recommendedName>
</protein>
<keyword evidence="3" id="KW-1185">Reference proteome</keyword>
<feature type="coiled-coil region" evidence="1">
    <location>
        <begin position="305"/>
        <end position="332"/>
    </location>
</feature>
<dbReference type="Proteomes" id="UP001153076">
    <property type="component" value="Unassembled WGS sequence"/>
</dbReference>
<accession>A0A9Q1KR74</accession>
<organism evidence="2 3">
    <name type="scientific">Carnegiea gigantea</name>
    <dbReference type="NCBI Taxonomy" id="171969"/>
    <lineage>
        <taxon>Eukaryota</taxon>
        <taxon>Viridiplantae</taxon>
        <taxon>Streptophyta</taxon>
        <taxon>Embryophyta</taxon>
        <taxon>Tracheophyta</taxon>
        <taxon>Spermatophyta</taxon>
        <taxon>Magnoliopsida</taxon>
        <taxon>eudicotyledons</taxon>
        <taxon>Gunneridae</taxon>
        <taxon>Pentapetalae</taxon>
        <taxon>Caryophyllales</taxon>
        <taxon>Cactineae</taxon>
        <taxon>Cactaceae</taxon>
        <taxon>Cactoideae</taxon>
        <taxon>Echinocereeae</taxon>
        <taxon>Carnegiea</taxon>
    </lineage>
</organism>
<dbReference type="Pfam" id="PF03087">
    <property type="entry name" value="BPS1"/>
    <property type="match status" value="1"/>
</dbReference>
<dbReference type="GO" id="GO:0048367">
    <property type="term" value="P:shoot system development"/>
    <property type="evidence" value="ECO:0007669"/>
    <property type="project" value="InterPro"/>
</dbReference>
<dbReference type="EMBL" id="JAKOGI010000038">
    <property type="protein sequence ID" value="KAJ8447408.1"/>
    <property type="molecule type" value="Genomic_DNA"/>
</dbReference>
<sequence length="390" mass="44044">MLTMNQKHSLVNLLLLMEPLSSLIYKKKSVINIEVMKGNHQNKTCIQVFAFASPKALQMASSSISRVSSHARSISLPSRSHPLSEQFEEHSCRLRSSQSASTSSSSLSHRLSCLKGLYRCVDDLLQLPLNQQALSQNVHAKWAEDVLDGSLRLLDICAISRDVLLQSKEHLQDIQSVLRRKYSGELSIAKEVVEYQNIRTRAKKAFKKCLKDLKEANINDETNVVVGMLKDVEATTIDVFKSLLSYIAGEKLQPRNSSWSKVSKVFRQSADKESETCTSEFVAVDVTLNALICQKKKFSVSMLQVENIQRLIIKLESEIQDFDEALECLSRHLINLPSRPQPIADQFEEHLCRLRSSETVSTKSSSLNHKFSNLSDLYHSIDELLQLPLN</sequence>
<proteinExistence type="predicted"/>
<name>A0A9Q1KR74_9CARY</name>
<keyword evidence="1" id="KW-0175">Coiled coil</keyword>
<evidence type="ECO:0008006" key="4">
    <source>
        <dbReference type="Google" id="ProtNLM"/>
    </source>
</evidence>
<dbReference type="OrthoDB" id="1701699at2759"/>
<evidence type="ECO:0000313" key="3">
    <source>
        <dbReference type="Proteomes" id="UP001153076"/>
    </source>
</evidence>
<evidence type="ECO:0000256" key="1">
    <source>
        <dbReference type="SAM" id="Coils"/>
    </source>
</evidence>
<comment type="caution">
    <text evidence="2">The sequence shown here is derived from an EMBL/GenBank/DDBJ whole genome shotgun (WGS) entry which is preliminary data.</text>
</comment>
<dbReference type="InterPro" id="IPR004320">
    <property type="entry name" value="BPS1_pln"/>
</dbReference>
<dbReference type="PANTHER" id="PTHR33070:SF129">
    <property type="entry name" value="DUF241 DOMAIN PROTEIN"/>
    <property type="match status" value="1"/>
</dbReference>
<reference evidence="2" key="1">
    <citation type="submission" date="2022-04" db="EMBL/GenBank/DDBJ databases">
        <title>Carnegiea gigantea Genome sequencing and assembly v2.</title>
        <authorList>
            <person name="Copetti D."/>
            <person name="Sanderson M.J."/>
            <person name="Burquez A."/>
            <person name="Wojciechowski M.F."/>
        </authorList>
    </citation>
    <scope>NUCLEOTIDE SEQUENCE</scope>
    <source>
        <strain evidence="2">SGP5-SGP5p</strain>
        <tissue evidence="2">Aerial part</tissue>
    </source>
</reference>
<dbReference type="AlphaFoldDB" id="A0A9Q1KR74"/>